<dbReference type="GO" id="GO:0005739">
    <property type="term" value="C:mitochondrion"/>
    <property type="evidence" value="ECO:0007669"/>
    <property type="project" value="TreeGrafter"/>
</dbReference>
<dbReference type="Pfam" id="PF13091">
    <property type="entry name" value="PLDc_2"/>
    <property type="match status" value="1"/>
</dbReference>
<proteinExistence type="inferred from homology"/>
<reference evidence="8" key="1">
    <citation type="journal article" date="2023" name="Genome Biol. Evol.">
        <title>Long-read-based Genome Assembly of Drosophila gunungcola Reveals Fewer Chemosensory Genes in Flower-breeding Species.</title>
        <authorList>
            <person name="Negi A."/>
            <person name="Liao B.Y."/>
            <person name="Yeh S.D."/>
        </authorList>
    </citation>
    <scope>NUCLEOTIDE SEQUENCE</scope>
    <source>
        <strain evidence="8">Sukarami</strain>
    </source>
</reference>
<evidence type="ECO:0000256" key="5">
    <source>
        <dbReference type="ARBA" id="ARBA00040549"/>
    </source>
</evidence>
<evidence type="ECO:0000256" key="1">
    <source>
        <dbReference type="ARBA" id="ARBA00022801"/>
    </source>
</evidence>
<dbReference type="GO" id="GO:0016891">
    <property type="term" value="F:RNA endonuclease activity producing 5'-phosphomonoesters, hydrolytic mechanism"/>
    <property type="evidence" value="ECO:0007669"/>
    <property type="project" value="TreeGrafter"/>
</dbReference>
<keyword evidence="9" id="KW-1185">Reference proteome</keyword>
<evidence type="ECO:0000313" key="8">
    <source>
        <dbReference type="EMBL" id="KAI8042748.1"/>
    </source>
</evidence>
<dbReference type="InterPro" id="IPR025202">
    <property type="entry name" value="PLD-like_dom"/>
</dbReference>
<feature type="domain" description="Phospholipase D-like" evidence="7">
    <location>
        <begin position="99"/>
        <end position="242"/>
    </location>
</feature>
<evidence type="ECO:0000256" key="4">
    <source>
        <dbReference type="ARBA" id="ARBA00038012"/>
    </source>
</evidence>
<dbReference type="Gene3D" id="3.30.870.10">
    <property type="entry name" value="Endonuclease Chain A"/>
    <property type="match status" value="1"/>
</dbReference>
<evidence type="ECO:0000259" key="7">
    <source>
        <dbReference type="Pfam" id="PF13091"/>
    </source>
</evidence>
<evidence type="ECO:0000256" key="2">
    <source>
        <dbReference type="ARBA" id="ARBA00022963"/>
    </source>
</evidence>
<dbReference type="PANTHER" id="PTHR43856">
    <property type="entry name" value="CARDIOLIPIN HYDROLASE"/>
    <property type="match status" value="1"/>
</dbReference>
<evidence type="ECO:0000256" key="6">
    <source>
        <dbReference type="ARBA" id="ARBA00043167"/>
    </source>
</evidence>
<evidence type="ECO:0000313" key="9">
    <source>
        <dbReference type="Proteomes" id="UP001059596"/>
    </source>
</evidence>
<comment type="similarity">
    <text evidence="4">Belongs to the phospholipase D family. MitoPLD/Zucchini subfamily.</text>
</comment>
<dbReference type="SUPFAM" id="SSF56024">
    <property type="entry name" value="Phospholipase D/nuclease"/>
    <property type="match status" value="1"/>
</dbReference>
<keyword evidence="1" id="KW-0378">Hydrolase</keyword>
<dbReference type="AlphaFoldDB" id="A0A9P9YTS8"/>
<sequence>MLDFDLNMEQIQKHPIVATISIAAGAILASEVIWKMVTFLQGQLSGKKPLRVHEVLTFNELGDICAAQHLRSPDLSKSPDAVVLQCRNQHCTLRNVGKIVEQIDQAQYSIDIAIYTFTSLPLADAFKRALQRGVNIRIISDREMVFSAGSQINVLASLGVPVRTPITTYMMHNKYCVIDGVERVEEIRLLKKRKWMRPCCSVVVSGSVNWTRQGFGGNWENCILSADEKLARMFQADFARMWKAFENSEDKLKPKI</sequence>
<gene>
    <name evidence="8" type="ORF">M5D96_004071</name>
</gene>
<comment type="caution">
    <text evidence="8">The sequence shown here is derived from an EMBL/GenBank/DDBJ whole genome shotgun (WGS) entry which is preliminary data.</text>
</comment>
<dbReference type="EMBL" id="JAMKOV010000002">
    <property type="protein sequence ID" value="KAI8042748.1"/>
    <property type="molecule type" value="Genomic_DNA"/>
</dbReference>
<evidence type="ECO:0000256" key="3">
    <source>
        <dbReference type="ARBA" id="ARBA00023098"/>
    </source>
</evidence>
<dbReference type="Proteomes" id="UP001059596">
    <property type="component" value="Unassembled WGS sequence"/>
</dbReference>
<name>A0A9P9YTS8_9MUSC</name>
<accession>A0A9P9YTS8</accession>
<dbReference type="InterPro" id="IPR051406">
    <property type="entry name" value="PLD_domain"/>
</dbReference>
<organism evidence="8 9">
    <name type="scientific">Drosophila gunungcola</name>
    <name type="common">fruit fly</name>
    <dbReference type="NCBI Taxonomy" id="103775"/>
    <lineage>
        <taxon>Eukaryota</taxon>
        <taxon>Metazoa</taxon>
        <taxon>Ecdysozoa</taxon>
        <taxon>Arthropoda</taxon>
        <taxon>Hexapoda</taxon>
        <taxon>Insecta</taxon>
        <taxon>Pterygota</taxon>
        <taxon>Neoptera</taxon>
        <taxon>Endopterygota</taxon>
        <taxon>Diptera</taxon>
        <taxon>Brachycera</taxon>
        <taxon>Muscomorpha</taxon>
        <taxon>Ephydroidea</taxon>
        <taxon>Drosophilidae</taxon>
        <taxon>Drosophila</taxon>
        <taxon>Sophophora</taxon>
    </lineage>
</organism>
<protein>
    <recommendedName>
        <fullName evidence="5">Mitochondrial cardiolipin hydrolase</fullName>
    </recommendedName>
    <alternativeName>
        <fullName evidence="6">Mitochondrial phospholipase</fullName>
    </alternativeName>
</protein>
<dbReference type="PANTHER" id="PTHR43856:SF1">
    <property type="entry name" value="MITOCHONDRIAL CARDIOLIPIN HYDROLASE"/>
    <property type="match status" value="1"/>
</dbReference>
<keyword evidence="2" id="KW-0442">Lipid degradation</keyword>
<dbReference type="GO" id="GO:0016042">
    <property type="term" value="P:lipid catabolic process"/>
    <property type="evidence" value="ECO:0007669"/>
    <property type="project" value="UniProtKB-KW"/>
</dbReference>
<dbReference type="GO" id="GO:0034587">
    <property type="term" value="P:piRNA processing"/>
    <property type="evidence" value="ECO:0007669"/>
    <property type="project" value="TreeGrafter"/>
</dbReference>
<keyword evidence="3" id="KW-0443">Lipid metabolism</keyword>
<dbReference type="OrthoDB" id="5205528at2759"/>